<feature type="compositionally biased region" description="Basic and acidic residues" evidence="1">
    <location>
        <begin position="118"/>
        <end position="128"/>
    </location>
</feature>
<dbReference type="InterPro" id="IPR003892">
    <property type="entry name" value="CUE"/>
</dbReference>
<dbReference type="AlphaFoldDB" id="A0A8T0FCG5"/>
<dbReference type="Gene3D" id="1.10.8.10">
    <property type="entry name" value="DNA helicase RuvA subunit, C-terminal domain"/>
    <property type="match status" value="1"/>
</dbReference>
<evidence type="ECO:0000256" key="1">
    <source>
        <dbReference type="SAM" id="MobiDB-lite"/>
    </source>
</evidence>
<evidence type="ECO:0000313" key="3">
    <source>
        <dbReference type="EMBL" id="KAF8788964.1"/>
    </source>
</evidence>
<protein>
    <submittedName>
        <fullName evidence="3">CUE domain-containing protein 1</fullName>
    </submittedName>
</protein>
<sequence>MAATDQDRPPVTQLEFRQAMRDFTTMFPEMDADVIEVVLRSNNGAVDSTIDQLLAMSTDNENERLRTELDATENDELPPCYSPSTPPPSYNQAVPFALASGDSAEQNPSTETASVEKTTPKIPEESARLPDIVENGEASLAAATTAAAAAAAEGAEGSESVALNVLKQWKPPLLGELPPTFLKIGESPSTKPAAKKVTILSSTILQQRIEENERKRHDSTATNDPELTQYLEDERIALFLQNEEFFQELKDNKEFLSTLERDFEKKYAIKSELASVLYYKNRKRKISFVFYLPYSFSLIVVFHNSSSDVSSPEDEAEDLEGRGEELEGNFPYCNAAPPEETDAAFREKIKNMGKVSRKKFTQLAKLFSRRKRRSFKPILGDGSNPSRDNLLLHEDEYSELSEDDSENEVNKKDTWNSHVGGPGGRSQTLERSKMDLHIMLNSEVRSYKVRY</sequence>
<feature type="region of interest" description="Disordered" evidence="1">
    <location>
        <begin position="70"/>
        <end position="130"/>
    </location>
</feature>
<dbReference type="PROSITE" id="PS51140">
    <property type="entry name" value="CUE"/>
    <property type="match status" value="1"/>
</dbReference>
<feature type="region of interest" description="Disordered" evidence="1">
    <location>
        <begin position="398"/>
        <end position="429"/>
    </location>
</feature>
<reference evidence="3" key="1">
    <citation type="journal article" date="2020" name="bioRxiv">
        <title>Chromosome-level reference genome of the European wasp spider Argiope bruennichi: a resource for studies on range expansion and evolutionary adaptation.</title>
        <authorList>
            <person name="Sheffer M.M."/>
            <person name="Hoppe A."/>
            <person name="Krehenwinkel H."/>
            <person name="Uhl G."/>
            <person name="Kuss A.W."/>
            <person name="Jensen L."/>
            <person name="Jensen C."/>
            <person name="Gillespie R.G."/>
            <person name="Hoff K.J."/>
            <person name="Prost S."/>
        </authorList>
    </citation>
    <scope>NUCLEOTIDE SEQUENCE</scope>
</reference>
<dbReference type="InterPro" id="IPR009060">
    <property type="entry name" value="UBA-like_sf"/>
</dbReference>
<dbReference type="GO" id="GO:0043130">
    <property type="term" value="F:ubiquitin binding"/>
    <property type="evidence" value="ECO:0007669"/>
    <property type="project" value="InterPro"/>
</dbReference>
<feature type="compositionally biased region" description="Pro residues" evidence="1">
    <location>
        <begin position="80"/>
        <end position="89"/>
    </location>
</feature>
<dbReference type="EMBL" id="JABXBU010000012">
    <property type="protein sequence ID" value="KAF8788964.1"/>
    <property type="molecule type" value="Genomic_DNA"/>
</dbReference>
<dbReference type="PANTHER" id="PTHR13467">
    <property type="entry name" value="CUE DOMAIN CONTAINING PROTEIN 1"/>
    <property type="match status" value="1"/>
</dbReference>
<gene>
    <name evidence="3" type="ORF">HNY73_006948</name>
</gene>
<reference evidence="3" key="2">
    <citation type="submission" date="2020-06" db="EMBL/GenBank/DDBJ databases">
        <authorList>
            <person name="Sheffer M."/>
        </authorList>
    </citation>
    <scope>NUCLEOTIDE SEQUENCE</scope>
</reference>
<feature type="domain" description="CUE" evidence="2">
    <location>
        <begin position="15"/>
        <end position="58"/>
    </location>
</feature>
<dbReference type="Proteomes" id="UP000807504">
    <property type="component" value="Unassembled WGS sequence"/>
</dbReference>
<keyword evidence="4" id="KW-1185">Reference proteome</keyword>
<dbReference type="CDD" id="cd14366">
    <property type="entry name" value="CUE_CUED1"/>
    <property type="match status" value="1"/>
</dbReference>
<evidence type="ECO:0000313" key="4">
    <source>
        <dbReference type="Proteomes" id="UP000807504"/>
    </source>
</evidence>
<dbReference type="SMART" id="SM00546">
    <property type="entry name" value="CUE"/>
    <property type="match status" value="1"/>
</dbReference>
<dbReference type="SUPFAM" id="SSF46934">
    <property type="entry name" value="UBA-like"/>
    <property type="match status" value="1"/>
</dbReference>
<proteinExistence type="predicted"/>
<dbReference type="PANTHER" id="PTHR13467:SF3">
    <property type="entry name" value="CUE DOMAIN-CONTAINING PROTEIN 1"/>
    <property type="match status" value="1"/>
</dbReference>
<feature type="compositionally biased region" description="Polar residues" evidence="1">
    <location>
        <begin position="103"/>
        <end position="117"/>
    </location>
</feature>
<comment type="caution">
    <text evidence="3">The sequence shown here is derived from an EMBL/GenBank/DDBJ whole genome shotgun (WGS) entry which is preliminary data.</text>
</comment>
<accession>A0A8T0FCG5</accession>
<feature type="region of interest" description="Disordered" evidence="1">
    <location>
        <begin position="306"/>
        <end position="332"/>
    </location>
</feature>
<dbReference type="Pfam" id="PF02845">
    <property type="entry name" value="CUE"/>
    <property type="match status" value="1"/>
</dbReference>
<dbReference type="InterPro" id="IPR040192">
    <property type="entry name" value="CUEDC1"/>
</dbReference>
<evidence type="ECO:0000259" key="2">
    <source>
        <dbReference type="PROSITE" id="PS51140"/>
    </source>
</evidence>
<name>A0A8T0FCG5_ARGBR</name>
<dbReference type="InterPro" id="IPR040195">
    <property type="entry name" value="CUE_CUED1"/>
</dbReference>
<organism evidence="3 4">
    <name type="scientific">Argiope bruennichi</name>
    <name type="common">Wasp spider</name>
    <name type="synonym">Aranea bruennichi</name>
    <dbReference type="NCBI Taxonomy" id="94029"/>
    <lineage>
        <taxon>Eukaryota</taxon>
        <taxon>Metazoa</taxon>
        <taxon>Ecdysozoa</taxon>
        <taxon>Arthropoda</taxon>
        <taxon>Chelicerata</taxon>
        <taxon>Arachnida</taxon>
        <taxon>Araneae</taxon>
        <taxon>Araneomorphae</taxon>
        <taxon>Entelegynae</taxon>
        <taxon>Araneoidea</taxon>
        <taxon>Araneidae</taxon>
        <taxon>Argiope</taxon>
    </lineage>
</organism>
<feature type="compositionally biased region" description="Acidic residues" evidence="1">
    <location>
        <begin position="398"/>
        <end position="407"/>
    </location>
</feature>